<dbReference type="InterPro" id="IPR036397">
    <property type="entry name" value="RNaseH_sf"/>
</dbReference>
<sequence>SSVTTVHSNAVHKPRRVVASSGVKQVGSLVSAERRQLVTVCAAVSASGQSIPPFFVFPRVKFFRHFLNETPAGSEGAAHKSGWMTEENFPKFLAHFKHHLKPSRESPVLVILDNHGSHLGIAALDFAKEHGIALLSLPPHYSHKLQPLDISVFGPLKKRIAQAQQN</sequence>
<dbReference type="InterPro" id="IPR004875">
    <property type="entry name" value="DDE_SF_endonuclease_dom"/>
</dbReference>
<dbReference type="AlphaFoldDB" id="A0ABD0J395"/>
<protein>
    <recommendedName>
        <fullName evidence="1">DDE-1 domain-containing protein</fullName>
    </recommendedName>
</protein>
<evidence type="ECO:0000259" key="1">
    <source>
        <dbReference type="Pfam" id="PF03184"/>
    </source>
</evidence>
<dbReference type="PANTHER" id="PTHR19303">
    <property type="entry name" value="TRANSPOSON"/>
    <property type="match status" value="1"/>
</dbReference>
<name>A0ABD0J395_9CAEN</name>
<dbReference type="EMBL" id="JACVVK020000687">
    <property type="protein sequence ID" value="KAK7455951.1"/>
    <property type="molecule type" value="Genomic_DNA"/>
</dbReference>
<dbReference type="PANTHER" id="PTHR19303:SF71">
    <property type="entry name" value="ZINC FINGER PHD-TYPE DOMAIN-CONTAINING PROTEIN"/>
    <property type="match status" value="1"/>
</dbReference>
<feature type="domain" description="DDE-1" evidence="1">
    <location>
        <begin position="36"/>
        <end position="164"/>
    </location>
</feature>
<feature type="non-terminal residue" evidence="2">
    <location>
        <position position="1"/>
    </location>
</feature>
<proteinExistence type="predicted"/>
<evidence type="ECO:0000313" key="3">
    <source>
        <dbReference type="Proteomes" id="UP001519460"/>
    </source>
</evidence>
<organism evidence="2 3">
    <name type="scientific">Batillaria attramentaria</name>
    <dbReference type="NCBI Taxonomy" id="370345"/>
    <lineage>
        <taxon>Eukaryota</taxon>
        <taxon>Metazoa</taxon>
        <taxon>Spiralia</taxon>
        <taxon>Lophotrochozoa</taxon>
        <taxon>Mollusca</taxon>
        <taxon>Gastropoda</taxon>
        <taxon>Caenogastropoda</taxon>
        <taxon>Sorbeoconcha</taxon>
        <taxon>Cerithioidea</taxon>
        <taxon>Batillariidae</taxon>
        <taxon>Batillaria</taxon>
    </lineage>
</organism>
<gene>
    <name evidence="2" type="ORF">BaRGS_00039419</name>
</gene>
<reference evidence="2 3" key="1">
    <citation type="journal article" date="2023" name="Sci. Data">
        <title>Genome assembly of the Korean intertidal mud-creeper Batillaria attramentaria.</title>
        <authorList>
            <person name="Patra A.K."/>
            <person name="Ho P.T."/>
            <person name="Jun S."/>
            <person name="Lee S.J."/>
            <person name="Kim Y."/>
            <person name="Won Y.J."/>
        </authorList>
    </citation>
    <scope>NUCLEOTIDE SEQUENCE [LARGE SCALE GENOMIC DNA]</scope>
    <source>
        <strain evidence="2">Wonlab-2016</strain>
    </source>
</reference>
<evidence type="ECO:0000313" key="2">
    <source>
        <dbReference type="EMBL" id="KAK7455951.1"/>
    </source>
</evidence>
<keyword evidence="3" id="KW-1185">Reference proteome</keyword>
<comment type="caution">
    <text evidence="2">The sequence shown here is derived from an EMBL/GenBank/DDBJ whole genome shotgun (WGS) entry which is preliminary data.</text>
</comment>
<dbReference type="InterPro" id="IPR050863">
    <property type="entry name" value="CenT-Element_Derived"/>
</dbReference>
<dbReference type="Proteomes" id="UP001519460">
    <property type="component" value="Unassembled WGS sequence"/>
</dbReference>
<accession>A0ABD0J395</accession>
<dbReference type="Pfam" id="PF03184">
    <property type="entry name" value="DDE_1"/>
    <property type="match status" value="1"/>
</dbReference>
<dbReference type="Gene3D" id="3.30.420.10">
    <property type="entry name" value="Ribonuclease H-like superfamily/Ribonuclease H"/>
    <property type="match status" value="1"/>
</dbReference>